<keyword evidence="5 8" id="KW-0812">Transmembrane</keyword>
<dbReference type="GO" id="GO:0005886">
    <property type="term" value="C:plasma membrane"/>
    <property type="evidence" value="ECO:0007669"/>
    <property type="project" value="UniProtKB-SubCell"/>
</dbReference>
<name>A0AAI8CNC7_FERIS</name>
<dbReference type="SUPFAM" id="SSF161098">
    <property type="entry name" value="MetI-like"/>
    <property type="match status" value="2"/>
</dbReference>
<feature type="domain" description="ABC transmembrane type-1" evidence="9">
    <location>
        <begin position="52"/>
        <end position="254"/>
    </location>
</feature>
<evidence type="ECO:0000256" key="5">
    <source>
        <dbReference type="ARBA" id="ARBA00022692"/>
    </source>
</evidence>
<keyword evidence="2 8" id="KW-0813">Transport</keyword>
<evidence type="ECO:0000259" key="9">
    <source>
        <dbReference type="PROSITE" id="PS50928"/>
    </source>
</evidence>
<keyword evidence="3" id="KW-1003">Cell membrane</keyword>
<dbReference type="Gene3D" id="1.10.3720.10">
    <property type="entry name" value="MetI-like"/>
    <property type="match status" value="2"/>
</dbReference>
<evidence type="ECO:0000256" key="8">
    <source>
        <dbReference type="RuleBase" id="RU363032"/>
    </source>
</evidence>
<reference evidence="10 11" key="1">
    <citation type="journal article" date="2015" name="Stand. Genomic Sci.">
        <title>Genome sequence of a native-feather degrading extremely thermophilic Eubacterium, Fervidobacterium islandicum AW-1.</title>
        <authorList>
            <person name="Lee Y.J."/>
            <person name="Jeong H."/>
            <person name="Park G.S."/>
            <person name="Kwak Y."/>
            <person name="Lee S.J."/>
            <person name="Lee S.J."/>
            <person name="Park M.K."/>
            <person name="Kim J.Y."/>
            <person name="Kang H.K."/>
            <person name="Shin J.H."/>
            <person name="Lee D.W."/>
        </authorList>
    </citation>
    <scope>NUCLEOTIDE SEQUENCE [LARGE SCALE GENOMIC DNA]</scope>
    <source>
        <strain evidence="10 11">AW-1</strain>
    </source>
</reference>
<feature type="transmembrane region" description="Helical" evidence="8">
    <location>
        <begin position="196"/>
        <end position="218"/>
    </location>
</feature>
<dbReference type="AlphaFoldDB" id="A0AAI8CNC7"/>
<keyword evidence="4" id="KW-0997">Cell inner membrane</keyword>
<feature type="transmembrane region" description="Helical" evidence="8">
    <location>
        <begin position="333"/>
        <end position="354"/>
    </location>
</feature>
<feature type="transmembrane region" description="Helical" evidence="8">
    <location>
        <begin position="493"/>
        <end position="515"/>
    </location>
</feature>
<dbReference type="KEGG" id="fia:NA23_01580"/>
<dbReference type="Pfam" id="PF00528">
    <property type="entry name" value="BPD_transp_1"/>
    <property type="match status" value="2"/>
</dbReference>
<evidence type="ECO:0000313" key="11">
    <source>
        <dbReference type="Proteomes" id="UP000093740"/>
    </source>
</evidence>
<organism evidence="10 11">
    <name type="scientific">Fervidobacterium islandicum</name>
    <dbReference type="NCBI Taxonomy" id="2423"/>
    <lineage>
        <taxon>Bacteria</taxon>
        <taxon>Thermotogati</taxon>
        <taxon>Thermotogota</taxon>
        <taxon>Thermotogae</taxon>
        <taxon>Thermotogales</taxon>
        <taxon>Fervidobacteriaceae</taxon>
        <taxon>Fervidobacterium</taxon>
    </lineage>
</organism>
<dbReference type="InterPro" id="IPR000515">
    <property type="entry name" value="MetI-like"/>
</dbReference>
<dbReference type="PROSITE" id="PS50928">
    <property type="entry name" value="ABC_TM1"/>
    <property type="match status" value="2"/>
</dbReference>
<dbReference type="CDD" id="cd06261">
    <property type="entry name" value="TM_PBP2"/>
    <property type="match status" value="2"/>
</dbReference>
<evidence type="ECO:0000256" key="2">
    <source>
        <dbReference type="ARBA" id="ARBA00022448"/>
    </source>
</evidence>
<dbReference type="PANTHER" id="PTHR43357">
    <property type="entry name" value="INNER MEMBRANE ABC TRANSPORTER PERMEASE PROTEIN YDCV"/>
    <property type="match status" value="1"/>
</dbReference>
<keyword evidence="11" id="KW-1185">Reference proteome</keyword>
<dbReference type="Proteomes" id="UP000093740">
    <property type="component" value="Chromosome"/>
</dbReference>
<keyword evidence="7 8" id="KW-0472">Membrane</keyword>
<comment type="subcellular location">
    <subcellularLocation>
        <location evidence="1">Cell inner membrane</location>
        <topology evidence="1">Multi-pass membrane protein</topology>
    </subcellularLocation>
    <subcellularLocation>
        <location evidence="8">Cell membrane</location>
        <topology evidence="8">Multi-pass membrane protein</topology>
    </subcellularLocation>
</comment>
<feature type="transmembrane region" description="Helical" evidence="8">
    <location>
        <begin position="436"/>
        <end position="457"/>
    </location>
</feature>
<sequence length="521" mass="58933">MVQKMVKRTVKLTVALIPIFYIIIALLVPFILNLRFAGGFSLTALVDNASKIRFTIYQALVSSVFTTLLGIPGAYLVGRTKIHPVIKKVFRVMSSIPFVLPGITMAIGFFLVFGNKGLYSQILRLLGLDVRILYTFTAILLGHVFYNFPLFIRIVGEAWENMDGYLIEAAKVDGASKWQVFWKVEVPVLLPSILRAFFLTYIYTFTSFSVVLILGGIRYSTLEVAIYMYSRITFDFKAASTLMLFQLLFISVLGFFTSIKREGYEKHHYRHLDEFPLWGYFFFGVSALLIFIPLVYSALSGFLDYYGKFSLTNFRMLLSEDLEYLVGTNFKSMVLYTVVIAFTSSLISVIISMFAGYYSSRGRRSYYIVLIPAAMSSVTIAFSYVFVNIPVLLKLILVHSLINLPITFGILEAGWRNVPESIIDAAKVDGADAVRWIWKIAIPLIKNYVFIAFVYSFTISVGETSGTLTLAEPPITTFAAVVFRLMSSRNTEVAMALNTFYFIFVVSLFIIIEMLRKEESA</sequence>
<proteinExistence type="inferred from homology"/>
<keyword evidence="6 8" id="KW-1133">Transmembrane helix</keyword>
<feature type="transmembrane region" description="Helical" evidence="8">
    <location>
        <begin position="12"/>
        <end position="36"/>
    </location>
</feature>
<dbReference type="RefSeq" id="WP_249477113.1">
    <property type="nucleotide sequence ID" value="NZ_CP014334.2"/>
</dbReference>
<comment type="similarity">
    <text evidence="8">Belongs to the binding-protein-dependent transport system permease family.</text>
</comment>
<accession>A0AAI8CNC7</accession>
<protein>
    <submittedName>
        <fullName evidence="10">Iron ABC transporter permease</fullName>
    </submittedName>
</protein>
<dbReference type="InterPro" id="IPR035906">
    <property type="entry name" value="MetI-like_sf"/>
</dbReference>
<evidence type="ECO:0000256" key="3">
    <source>
        <dbReference type="ARBA" id="ARBA00022475"/>
    </source>
</evidence>
<feature type="transmembrane region" description="Helical" evidence="8">
    <location>
        <begin position="366"/>
        <end position="386"/>
    </location>
</feature>
<feature type="transmembrane region" description="Helical" evidence="8">
    <location>
        <begin position="132"/>
        <end position="152"/>
    </location>
</feature>
<dbReference type="GO" id="GO:0055085">
    <property type="term" value="P:transmembrane transport"/>
    <property type="evidence" value="ECO:0007669"/>
    <property type="project" value="InterPro"/>
</dbReference>
<feature type="transmembrane region" description="Helical" evidence="8">
    <location>
        <begin position="89"/>
        <end position="112"/>
    </location>
</feature>
<evidence type="ECO:0000256" key="4">
    <source>
        <dbReference type="ARBA" id="ARBA00022519"/>
    </source>
</evidence>
<evidence type="ECO:0000256" key="6">
    <source>
        <dbReference type="ARBA" id="ARBA00022989"/>
    </source>
</evidence>
<feature type="transmembrane region" description="Helical" evidence="8">
    <location>
        <begin position="56"/>
        <end position="77"/>
    </location>
</feature>
<evidence type="ECO:0000256" key="7">
    <source>
        <dbReference type="ARBA" id="ARBA00023136"/>
    </source>
</evidence>
<dbReference type="EMBL" id="CP014334">
    <property type="protein sequence ID" value="AMW33647.2"/>
    <property type="molecule type" value="Genomic_DNA"/>
</dbReference>
<gene>
    <name evidence="10" type="ORF">NA23_01580</name>
</gene>
<evidence type="ECO:0000256" key="1">
    <source>
        <dbReference type="ARBA" id="ARBA00004429"/>
    </source>
</evidence>
<feature type="domain" description="ABC transmembrane type-1" evidence="9">
    <location>
        <begin position="334"/>
        <end position="512"/>
    </location>
</feature>
<feature type="transmembrane region" description="Helical" evidence="8">
    <location>
        <begin position="277"/>
        <end position="299"/>
    </location>
</feature>
<feature type="transmembrane region" description="Helical" evidence="8">
    <location>
        <begin position="392"/>
        <end position="415"/>
    </location>
</feature>
<dbReference type="PANTHER" id="PTHR43357:SF4">
    <property type="entry name" value="INNER MEMBRANE ABC TRANSPORTER PERMEASE PROTEIN YDCV"/>
    <property type="match status" value="1"/>
</dbReference>
<evidence type="ECO:0000313" key="10">
    <source>
        <dbReference type="EMBL" id="AMW33647.2"/>
    </source>
</evidence>
<feature type="transmembrane region" description="Helical" evidence="8">
    <location>
        <begin position="238"/>
        <end position="256"/>
    </location>
</feature>